<accession>A0A523BFX7</accession>
<gene>
    <name evidence="5" type="ORF">DSO08_01240</name>
</gene>
<dbReference type="Proteomes" id="UP000315399">
    <property type="component" value="Unassembled WGS sequence"/>
</dbReference>
<dbReference type="InterPro" id="IPR044065">
    <property type="entry name" value="ACP_MB"/>
</dbReference>
<dbReference type="PANTHER" id="PTHR43080">
    <property type="entry name" value="CBS DOMAIN-CONTAINING PROTEIN CBSX3, MITOCHONDRIAL"/>
    <property type="match status" value="1"/>
</dbReference>
<dbReference type="InterPro" id="IPR051257">
    <property type="entry name" value="Diverse_CBS-Domain"/>
</dbReference>
<sequence length="188" mass="20689">MGLWMVRIRARVLVGDIMTKSLITLPETSTAREVAIAMSGKDVGSVIITRDSHPVGIITERDLVERVIARGLNPDITIARNIMSSPLSVIDPKAEIMEAARKMAKLRIRRLVVVDRGEMVGIITSRDILSTAPELVEVLAEAKRNSLLPSKGGEVMAGYCDNCEEWSDSLKEVNGQFLCEECRLELGE</sequence>
<organism evidence="5 6">
    <name type="scientific">Thermoproteota archaeon</name>
    <dbReference type="NCBI Taxonomy" id="2056631"/>
    <lineage>
        <taxon>Archaea</taxon>
        <taxon>Thermoproteota</taxon>
    </lineage>
</organism>
<feature type="domain" description="CBS" evidence="3">
    <location>
        <begin position="18"/>
        <end position="76"/>
    </location>
</feature>
<reference evidence="5 6" key="1">
    <citation type="journal article" date="2019" name="Nat. Microbiol.">
        <title>Expanding anaerobic alkane metabolism in the domain of Archaea.</title>
        <authorList>
            <person name="Wang Y."/>
            <person name="Wegener G."/>
            <person name="Hou J."/>
            <person name="Wang F."/>
            <person name="Xiao X."/>
        </authorList>
    </citation>
    <scope>NUCLEOTIDE SEQUENCE [LARGE SCALE GENOMIC DNA]</scope>
    <source>
        <strain evidence="5">WYZ-LMO10</strain>
    </source>
</reference>
<dbReference type="Gene3D" id="3.10.580.10">
    <property type="entry name" value="CBS-domain"/>
    <property type="match status" value="1"/>
</dbReference>
<comment type="caution">
    <text evidence="5">The sequence shown here is derived from an EMBL/GenBank/DDBJ whole genome shotgun (WGS) entry which is preliminary data.</text>
</comment>
<evidence type="ECO:0000313" key="6">
    <source>
        <dbReference type="Proteomes" id="UP000315399"/>
    </source>
</evidence>
<dbReference type="EMBL" id="QNVH01000006">
    <property type="protein sequence ID" value="TDA39805.1"/>
    <property type="molecule type" value="Genomic_DNA"/>
</dbReference>
<dbReference type="AlphaFoldDB" id="A0A523BFX7"/>
<protein>
    <submittedName>
        <fullName evidence="5">Inosine-5-monophosphate dehydrogenase</fullName>
    </submittedName>
</protein>
<dbReference type="PANTHER" id="PTHR43080:SF2">
    <property type="entry name" value="CBS DOMAIN-CONTAINING PROTEIN"/>
    <property type="match status" value="1"/>
</dbReference>
<dbReference type="PROSITE" id="PS51371">
    <property type="entry name" value="CBS"/>
    <property type="match status" value="2"/>
</dbReference>
<name>A0A523BFX7_9CREN</name>
<evidence type="ECO:0000256" key="1">
    <source>
        <dbReference type="ARBA" id="ARBA00023122"/>
    </source>
</evidence>
<dbReference type="InterPro" id="IPR000644">
    <property type="entry name" value="CBS_dom"/>
</dbReference>
<feature type="domain" description="ACP-type MB" evidence="4">
    <location>
        <begin position="155"/>
        <end position="188"/>
    </location>
</feature>
<evidence type="ECO:0000313" key="5">
    <source>
        <dbReference type="EMBL" id="TDA39805.1"/>
    </source>
</evidence>
<dbReference type="PROSITE" id="PS51901">
    <property type="entry name" value="ACP_MB"/>
    <property type="match status" value="1"/>
</dbReference>
<dbReference type="InterPro" id="IPR046342">
    <property type="entry name" value="CBS_dom_sf"/>
</dbReference>
<keyword evidence="1 2" id="KW-0129">CBS domain</keyword>
<dbReference type="SUPFAM" id="SSF54631">
    <property type="entry name" value="CBS-domain pair"/>
    <property type="match status" value="1"/>
</dbReference>
<evidence type="ECO:0000259" key="4">
    <source>
        <dbReference type="PROSITE" id="PS51901"/>
    </source>
</evidence>
<evidence type="ECO:0000256" key="2">
    <source>
        <dbReference type="PROSITE-ProRule" id="PRU00703"/>
    </source>
</evidence>
<evidence type="ECO:0000259" key="3">
    <source>
        <dbReference type="PROSITE" id="PS51371"/>
    </source>
</evidence>
<proteinExistence type="predicted"/>
<dbReference type="SMART" id="SM00116">
    <property type="entry name" value="CBS"/>
    <property type="match status" value="2"/>
</dbReference>
<dbReference type="Pfam" id="PF00571">
    <property type="entry name" value="CBS"/>
    <property type="match status" value="2"/>
</dbReference>
<feature type="domain" description="CBS" evidence="3">
    <location>
        <begin position="83"/>
        <end position="138"/>
    </location>
</feature>